<proteinExistence type="predicted"/>
<keyword evidence="3" id="KW-1185">Reference proteome</keyword>
<organism evidence="2 3">
    <name type="scientific">Scleromatobacter humisilvae</name>
    <dbReference type="NCBI Taxonomy" id="2897159"/>
    <lineage>
        <taxon>Bacteria</taxon>
        <taxon>Pseudomonadati</taxon>
        <taxon>Pseudomonadota</taxon>
        <taxon>Betaproteobacteria</taxon>
        <taxon>Burkholderiales</taxon>
        <taxon>Sphaerotilaceae</taxon>
        <taxon>Scleromatobacter</taxon>
    </lineage>
</organism>
<dbReference type="Gene3D" id="2.60.40.10">
    <property type="entry name" value="Immunoglobulins"/>
    <property type="match status" value="1"/>
</dbReference>
<comment type="caution">
    <text evidence="2">The sequence shown here is derived from an EMBL/GenBank/DDBJ whole genome shotgun (WGS) entry which is preliminary data.</text>
</comment>
<feature type="signal peptide" evidence="1">
    <location>
        <begin position="1"/>
        <end position="20"/>
    </location>
</feature>
<dbReference type="InterPro" id="IPR013783">
    <property type="entry name" value="Ig-like_fold"/>
</dbReference>
<protein>
    <recommendedName>
        <fullName evidence="4">Abnormal spindle-like microcephaly-associated protein ASH domain-containing protein</fullName>
    </recommendedName>
</protein>
<dbReference type="RefSeq" id="WP_275683345.1">
    <property type="nucleotide sequence ID" value="NZ_JAJLJH010000004.1"/>
</dbReference>
<evidence type="ECO:0000313" key="3">
    <source>
        <dbReference type="Proteomes" id="UP001139353"/>
    </source>
</evidence>
<gene>
    <name evidence="2" type="ORF">LPC04_16485</name>
</gene>
<evidence type="ECO:0000256" key="1">
    <source>
        <dbReference type="SAM" id="SignalP"/>
    </source>
</evidence>
<evidence type="ECO:0000313" key="2">
    <source>
        <dbReference type="EMBL" id="MCK9687305.1"/>
    </source>
</evidence>
<dbReference type="EMBL" id="JAJLJH010000004">
    <property type="protein sequence ID" value="MCK9687305.1"/>
    <property type="molecule type" value="Genomic_DNA"/>
</dbReference>
<name>A0A9X2C3D7_9BURK</name>
<dbReference type="AlphaFoldDB" id="A0A9X2C3D7"/>
<evidence type="ECO:0008006" key="4">
    <source>
        <dbReference type="Google" id="ProtNLM"/>
    </source>
</evidence>
<keyword evidence="1" id="KW-0732">Signal</keyword>
<reference evidence="2" key="1">
    <citation type="submission" date="2021-11" db="EMBL/GenBank/DDBJ databases">
        <title>BS-T2-15 a new species belonging to the Comamonadaceae family isolated from the soil of a French oak forest.</title>
        <authorList>
            <person name="Mieszkin S."/>
            <person name="Alain K."/>
        </authorList>
    </citation>
    <scope>NUCLEOTIDE SEQUENCE</scope>
    <source>
        <strain evidence="2">BS-T2-15</strain>
    </source>
</reference>
<sequence length="168" mass="16875">MNLNLNKRHTALLAAMMFSAAPLVGCGGSDDVVQPVAPKASVSAVSFKDMPADAGSIQSVTVTNTDSTAKAFNVAVTSTSQTGAFHVIDNSCASSVPAGQTCAISVVFFPAATLTSYSANLAISPLDEPTAVTTVALTGNTTSEAQPIQTCAAGLVYVSSWGVCLIAG</sequence>
<dbReference type="Proteomes" id="UP001139353">
    <property type="component" value="Unassembled WGS sequence"/>
</dbReference>
<feature type="chain" id="PRO_5040946688" description="Abnormal spindle-like microcephaly-associated protein ASH domain-containing protein" evidence="1">
    <location>
        <begin position="21"/>
        <end position="168"/>
    </location>
</feature>
<accession>A0A9X2C3D7</accession>